<dbReference type="EMBL" id="BQKI01000017">
    <property type="protein sequence ID" value="GJN10272.1"/>
    <property type="molecule type" value="Genomic_DNA"/>
</dbReference>
<name>A0AAV5DJI5_ELECO</name>
<keyword evidence="2" id="KW-1185">Reference proteome</keyword>
<organism evidence="1 2">
    <name type="scientific">Eleusine coracana subsp. coracana</name>
    <dbReference type="NCBI Taxonomy" id="191504"/>
    <lineage>
        <taxon>Eukaryota</taxon>
        <taxon>Viridiplantae</taxon>
        <taxon>Streptophyta</taxon>
        <taxon>Embryophyta</taxon>
        <taxon>Tracheophyta</taxon>
        <taxon>Spermatophyta</taxon>
        <taxon>Magnoliopsida</taxon>
        <taxon>Liliopsida</taxon>
        <taxon>Poales</taxon>
        <taxon>Poaceae</taxon>
        <taxon>PACMAD clade</taxon>
        <taxon>Chloridoideae</taxon>
        <taxon>Cynodonteae</taxon>
        <taxon>Eleusininae</taxon>
        <taxon>Eleusine</taxon>
    </lineage>
</organism>
<comment type="caution">
    <text evidence="1">The sequence shown here is derived from an EMBL/GenBank/DDBJ whole genome shotgun (WGS) entry which is preliminary data.</text>
</comment>
<protein>
    <submittedName>
        <fullName evidence="1">Uncharacterized protein</fullName>
    </submittedName>
</protein>
<gene>
    <name evidence="1" type="primary">ga28351</name>
    <name evidence="1" type="ORF">PR202_ga28351</name>
</gene>
<sequence length="74" mass="8382">MPEKEEDWVIDYHTYSLDDLLFDVHGRLMLGSKQDAVVYGKEKSTGAEVELKSTLDLMVSLSKRKSDGKLCLFA</sequence>
<proteinExistence type="predicted"/>
<dbReference type="AlphaFoldDB" id="A0AAV5DJI5"/>
<accession>A0AAV5DJI5</accession>
<reference evidence="1" key="2">
    <citation type="submission" date="2021-12" db="EMBL/GenBank/DDBJ databases">
        <title>Resequencing data analysis of finger millet.</title>
        <authorList>
            <person name="Hatakeyama M."/>
            <person name="Aluri S."/>
            <person name="Balachadran M.T."/>
            <person name="Sivarajan S.R."/>
            <person name="Poveda L."/>
            <person name="Shimizu-Inatsugi R."/>
            <person name="Schlapbach R."/>
            <person name="Sreeman S.M."/>
            <person name="Shimizu K.K."/>
        </authorList>
    </citation>
    <scope>NUCLEOTIDE SEQUENCE</scope>
</reference>
<evidence type="ECO:0000313" key="1">
    <source>
        <dbReference type="EMBL" id="GJN10272.1"/>
    </source>
</evidence>
<evidence type="ECO:0000313" key="2">
    <source>
        <dbReference type="Proteomes" id="UP001054889"/>
    </source>
</evidence>
<reference evidence="1" key="1">
    <citation type="journal article" date="2018" name="DNA Res.">
        <title>Multiple hybrid de novo genome assembly of finger millet, an orphan allotetraploid crop.</title>
        <authorList>
            <person name="Hatakeyama M."/>
            <person name="Aluri S."/>
            <person name="Balachadran M.T."/>
            <person name="Sivarajan S.R."/>
            <person name="Patrignani A."/>
            <person name="Gruter S."/>
            <person name="Poveda L."/>
            <person name="Shimizu-Inatsugi R."/>
            <person name="Baeten J."/>
            <person name="Francoijs K.J."/>
            <person name="Nataraja K.N."/>
            <person name="Reddy Y.A.N."/>
            <person name="Phadnis S."/>
            <person name="Ravikumar R.L."/>
            <person name="Schlapbach R."/>
            <person name="Sreeman S.M."/>
            <person name="Shimizu K.K."/>
        </authorList>
    </citation>
    <scope>NUCLEOTIDE SEQUENCE</scope>
</reference>
<dbReference type="Proteomes" id="UP001054889">
    <property type="component" value="Unassembled WGS sequence"/>
</dbReference>